<feature type="transmembrane region" description="Helical" evidence="8">
    <location>
        <begin position="162"/>
        <end position="183"/>
    </location>
</feature>
<comment type="subcellular location">
    <subcellularLocation>
        <location evidence="1">Cell membrane</location>
    </subcellularLocation>
</comment>
<dbReference type="AlphaFoldDB" id="A0A2V3W2D9"/>
<dbReference type="PROSITE" id="PS50885">
    <property type="entry name" value="HAMP"/>
    <property type="match status" value="1"/>
</dbReference>
<feature type="transmembrane region" description="Helical" evidence="8">
    <location>
        <begin position="131"/>
        <end position="156"/>
    </location>
</feature>
<keyword evidence="3 8" id="KW-0472">Membrane</keyword>
<sequence>MNKLLRKKAAKQALIKVEKIAEQIKPLIQNDASFDTSYGNFHTILDEALKRDEYLVIVDTEGTSYIHTNRLLEGTKFDDQVGLQAANTKEPLLQVYERLTGEILVDGSCPIVEVNGKQYNLRIGRIIHQKFIIPFLSAVTIVPAISVFLSTFLLPISIETGLIVAGISFVVTAIFTIILYKYLMNGINSWHRVTRKISAGDLTVEVKNRSRSEFHQIGFEINKMAIGMKKIIAELGGSSQVINKVSYDQAEESARLSNTFTQFGNTMQSFQAGAENQLASLQSASAMVQTMIRGVREMDDQIEGTLSISEEASIAAKEGSKAIINSEQKMHQLEEAVNNSARKIAQVAEDVNNVIQKVSSITQIAEQTNLLALNASIEAARAGDAGSGFSVVATEVRKLAEDTNEFASDIFTQLEKTREEMQEAVEHVEANTYAIREGVEIVQIAGSSIEQLNDASIQSKEAIVHNSRYADELTKDGEQLEKIIEEINRIAESFTEQVIKTVSHMDDQIEGIHHLAVDAETLTNQANNLNRTVHKFTLS</sequence>
<evidence type="ECO:0000256" key="4">
    <source>
        <dbReference type="ARBA" id="ARBA00023224"/>
    </source>
</evidence>
<dbReference type="CDD" id="cd06225">
    <property type="entry name" value="HAMP"/>
    <property type="match status" value="1"/>
</dbReference>
<gene>
    <name evidence="11" type="ORF">DFR56_104223</name>
</gene>
<dbReference type="SMART" id="SM00283">
    <property type="entry name" value="MA"/>
    <property type="match status" value="1"/>
</dbReference>
<evidence type="ECO:0000256" key="1">
    <source>
        <dbReference type="ARBA" id="ARBA00004236"/>
    </source>
</evidence>
<dbReference type="SUPFAM" id="SSF58104">
    <property type="entry name" value="Methyl-accepting chemotaxis protein (MCP) signaling domain"/>
    <property type="match status" value="1"/>
</dbReference>
<reference evidence="11 12" key="1">
    <citation type="submission" date="2018-05" db="EMBL/GenBank/DDBJ databases">
        <title>Genomic Encyclopedia of Type Strains, Phase IV (KMG-IV): sequencing the most valuable type-strain genomes for metagenomic binning, comparative biology and taxonomic classification.</title>
        <authorList>
            <person name="Goeker M."/>
        </authorList>
    </citation>
    <scope>NUCLEOTIDE SEQUENCE [LARGE SCALE GENOMIC DNA]</scope>
    <source>
        <strain evidence="11 12">DSM 28556</strain>
    </source>
</reference>
<comment type="similarity">
    <text evidence="5">Belongs to the methyl-accepting chemotaxis (MCP) protein family.</text>
</comment>
<dbReference type="InterPro" id="IPR029151">
    <property type="entry name" value="Sensor-like_sf"/>
</dbReference>
<evidence type="ECO:0000256" key="2">
    <source>
        <dbReference type="ARBA" id="ARBA00022475"/>
    </source>
</evidence>
<dbReference type="SUPFAM" id="SSF103190">
    <property type="entry name" value="Sensory domain-like"/>
    <property type="match status" value="1"/>
</dbReference>
<evidence type="ECO:0000256" key="6">
    <source>
        <dbReference type="PROSITE-ProRule" id="PRU00284"/>
    </source>
</evidence>
<feature type="domain" description="HAMP" evidence="10">
    <location>
        <begin position="192"/>
        <end position="233"/>
    </location>
</feature>
<keyword evidence="2" id="KW-1003">Cell membrane</keyword>
<keyword evidence="8" id="KW-0812">Transmembrane</keyword>
<dbReference type="SMART" id="SM00304">
    <property type="entry name" value="HAMP"/>
    <property type="match status" value="1"/>
</dbReference>
<dbReference type="Proteomes" id="UP000247978">
    <property type="component" value="Unassembled WGS sequence"/>
</dbReference>
<dbReference type="OrthoDB" id="2493490at2"/>
<dbReference type="InterPro" id="IPR003660">
    <property type="entry name" value="HAMP_dom"/>
</dbReference>
<keyword evidence="7" id="KW-0175">Coiled coil</keyword>
<feature type="coiled-coil region" evidence="7">
    <location>
        <begin position="323"/>
        <end position="350"/>
    </location>
</feature>
<dbReference type="InterPro" id="IPR004089">
    <property type="entry name" value="MCPsignal_dom"/>
</dbReference>
<keyword evidence="8" id="KW-1133">Transmembrane helix</keyword>
<evidence type="ECO:0000313" key="11">
    <source>
        <dbReference type="EMBL" id="PXW88070.1"/>
    </source>
</evidence>
<accession>A0A2V3W2D9</accession>
<name>A0A2V3W2D9_9BACI</name>
<evidence type="ECO:0000256" key="8">
    <source>
        <dbReference type="SAM" id="Phobius"/>
    </source>
</evidence>
<evidence type="ECO:0000259" key="9">
    <source>
        <dbReference type="PROSITE" id="PS50111"/>
    </source>
</evidence>
<dbReference type="GO" id="GO:0007165">
    <property type="term" value="P:signal transduction"/>
    <property type="evidence" value="ECO:0007669"/>
    <property type="project" value="UniProtKB-KW"/>
</dbReference>
<feature type="domain" description="Methyl-accepting transducer" evidence="9">
    <location>
        <begin position="252"/>
        <end position="495"/>
    </location>
</feature>
<dbReference type="Gene3D" id="1.10.287.950">
    <property type="entry name" value="Methyl-accepting chemotaxis protein"/>
    <property type="match status" value="1"/>
</dbReference>
<evidence type="ECO:0000259" key="10">
    <source>
        <dbReference type="PROSITE" id="PS50885"/>
    </source>
</evidence>
<dbReference type="GO" id="GO:0005886">
    <property type="term" value="C:plasma membrane"/>
    <property type="evidence" value="ECO:0007669"/>
    <property type="project" value="UniProtKB-SubCell"/>
</dbReference>
<comment type="caution">
    <text evidence="11">The sequence shown here is derived from an EMBL/GenBank/DDBJ whole genome shotgun (WGS) entry which is preliminary data.</text>
</comment>
<keyword evidence="4 6" id="KW-0807">Transducer</keyword>
<protein>
    <submittedName>
        <fullName evidence="11">Methyl-accepting chemotaxis protein</fullName>
    </submittedName>
</protein>
<dbReference type="PROSITE" id="PS50111">
    <property type="entry name" value="CHEMOTAXIS_TRANSDUC_2"/>
    <property type="match status" value="1"/>
</dbReference>
<dbReference type="RefSeq" id="WP_158525548.1">
    <property type="nucleotide sequence ID" value="NZ_JBHUHB010000001.1"/>
</dbReference>
<evidence type="ECO:0000256" key="3">
    <source>
        <dbReference type="ARBA" id="ARBA00023136"/>
    </source>
</evidence>
<organism evidence="11 12">
    <name type="scientific">Pseudogracilibacillus auburnensis</name>
    <dbReference type="NCBI Taxonomy" id="1494959"/>
    <lineage>
        <taxon>Bacteria</taxon>
        <taxon>Bacillati</taxon>
        <taxon>Bacillota</taxon>
        <taxon>Bacilli</taxon>
        <taxon>Bacillales</taxon>
        <taxon>Bacillaceae</taxon>
        <taxon>Pseudogracilibacillus</taxon>
    </lineage>
</organism>
<evidence type="ECO:0000313" key="12">
    <source>
        <dbReference type="Proteomes" id="UP000247978"/>
    </source>
</evidence>
<dbReference type="Pfam" id="PF00672">
    <property type="entry name" value="HAMP"/>
    <property type="match status" value="1"/>
</dbReference>
<evidence type="ECO:0000256" key="5">
    <source>
        <dbReference type="ARBA" id="ARBA00029447"/>
    </source>
</evidence>
<dbReference type="EMBL" id="QJJQ01000004">
    <property type="protein sequence ID" value="PXW88070.1"/>
    <property type="molecule type" value="Genomic_DNA"/>
</dbReference>
<proteinExistence type="inferred from homology"/>
<dbReference type="PANTHER" id="PTHR32089:SF112">
    <property type="entry name" value="LYSOZYME-LIKE PROTEIN-RELATED"/>
    <property type="match status" value="1"/>
</dbReference>
<dbReference type="Pfam" id="PF00015">
    <property type="entry name" value="MCPsignal"/>
    <property type="match status" value="1"/>
</dbReference>
<keyword evidence="12" id="KW-1185">Reference proteome</keyword>
<dbReference type="Gene3D" id="6.10.340.10">
    <property type="match status" value="1"/>
</dbReference>
<dbReference type="PANTHER" id="PTHR32089">
    <property type="entry name" value="METHYL-ACCEPTING CHEMOTAXIS PROTEIN MCPB"/>
    <property type="match status" value="1"/>
</dbReference>
<evidence type="ECO:0000256" key="7">
    <source>
        <dbReference type="SAM" id="Coils"/>
    </source>
</evidence>